<dbReference type="SUPFAM" id="SSF53098">
    <property type="entry name" value="Ribonuclease H-like"/>
    <property type="match status" value="1"/>
</dbReference>
<accession>A0A8R2M1V3</accession>
<protein>
    <recommendedName>
        <fullName evidence="3">ribonuclease H</fullName>
        <ecNumber evidence="3">3.1.26.4</ecNumber>
    </recommendedName>
</protein>
<evidence type="ECO:0000256" key="4">
    <source>
        <dbReference type="ARBA" id="ARBA00022722"/>
    </source>
</evidence>
<dbReference type="PROSITE" id="PS50879">
    <property type="entry name" value="RNASE_H_1"/>
    <property type="match status" value="1"/>
</dbReference>
<keyword evidence="5" id="KW-0479">Metal-binding</keyword>
<reference evidence="10" key="1">
    <citation type="journal article" date="2008" name="Insect Biochem. Mol. Biol.">
        <title>The genome of a lepidopteran model insect, the silkworm Bombyx mori.</title>
        <authorList>
            <consortium name="International Silkworm Genome Consortium"/>
        </authorList>
    </citation>
    <scope>NUCLEOTIDE SEQUENCE [LARGE SCALE GENOMIC DNA]</scope>
    <source>
        <strain evidence="10">p50T</strain>
    </source>
</reference>
<keyword evidence="4" id="KW-0540">Nuclease</keyword>
<reference evidence="9" key="2">
    <citation type="submission" date="2022-06" db="UniProtKB">
        <authorList>
            <consortium name="EnsemblMetazoa"/>
        </authorList>
    </citation>
    <scope>IDENTIFICATION</scope>
    <source>
        <strain evidence="9">p50T (Dazao)</strain>
    </source>
</reference>
<dbReference type="InterPro" id="IPR002156">
    <property type="entry name" value="RNaseH_domain"/>
</dbReference>
<dbReference type="Gene3D" id="3.30.420.10">
    <property type="entry name" value="Ribonuclease H-like superfamily/Ribonuclease H"/>
    <property type="match status" value="1"/>
</dbReference>
<evidence type="ECO:0000256" key="6">
    <source>
        <dbReference type="ARBA" id="ARBA00022759"/>
    </source>
</evidence>
<dbReference type="PANTHER" id="PTHR10642:SF26">
    <property type="entry name" value="RIBONUCLEASE H1"/>
    <property type="match status" value="1"/>
</dbReference>
<dbReference type="EnsemblMetazoa" id="XM_038015536.1">
    <property type="protein sequence ID" value="XP_037871464.1"/>
    <property type="gene ID" value="LOC110386593"/>
</dbReference>
<dbReference type="CDD" id="cd09276">
    <property type="entry name" value="Rnase_HI_RT_non_LTR"/>
    <property type="match status" value="1"/>
</dbReference>
<comment type="similarity">
    <text evidence="2">Belongs to the RNase H family.</text>
</comment>
<keyword evidence="7" id="KW-0378">Hydrolase</keyword>
<proteinExistence type="inferred from homology"/>
<name>A0A8R2M1V3_BOMMO</name>
<evidence type="ECO:0000256" key="7">
    <source>
        <dbReference type="ARBA" id="ARBA00022801"/>
    </source>
</evidence>
<feature type="domain" description="RNase H type-1" evidence="8">
    <location>
        <begin position="127"/>
        <end position="259"/>
    </location>
</feature>
<dbReference type="GO" id="GO:0046872">
    <property type="term" value="F:metal ion binding"/>
    <property type="evidence" value="ECO:0007669"/>
    <property type="project" value="UniProtKB-KW"/>
</dbReference>
<dbReference type="InterPro" id="IPR050092">
    <property type="entry name" value="RNase_H"/>
</dbReference>
<evidence type="ECO:0000256" key="3">
    <source>
        <dbReference type="ARBA" id="ARBA00012180"/>
    </source>
</evidence>
<dbReference type="GO" id="GO:0004523">
    <property type="term" value="F:RNA-DNA hybrid ribonuclease activity"/>
    <property type="evidence" value="ECO:0007669"/>
    <property type="project" value="UniProtKB-EC"/>
</dbReference>
<comment type="catalytic activity">
    <reaction evidence="1">
        <text>Endonucleolytic cleavage to 5'-phosphomonoester.</text>
        <dbReference type="EC" id="3.1.26.4"/>
    </reaction>
</comment>
<dbReference type="Pfam" id="PF00075">
    <property type="entry name" value="RNase_H"/>
    <property type="match status" value="1"/>
</dbReference>
<evidence type="ECO:0000313" key="10">
    <source>
        <dbReference type="Proteomes" id="UP000005204"/>
    </source>
</evidence>
<dbReference type="InterPro" id="IPR036397">
    <property type="entry name" value="RNaseH_sf"/>
</dbReference>
<evidence type="ECO:0000259" key="8">
    <source>
        <dbReference type="PROSITE" id="PS50879"/>
    </source>
</evidence>
<evidence type="ECO:0000313" key="9">
    <source>
        <dbReference type="EnsemblMetazoa" id="XP_037871464.1"/>
    </source>
</evidence>
<dbReference type="GO" id="GO:0003676">
    <property type="term" value="F:nucleic acid binding"/>
    <property type="evidence" value="ECO:0007669"/>
    <property type="project" value="InterPro"/>
</dbReference>
<keyword evidence="10" id="KW-1185">Reference proteome</keyword>
<evidence type="ECO:0000256" key="2">
    <source>
        <dbReference type="ARBA" id="ARBA00005300"/>
    </source>
</evidence>
<dbReference type="GO" id="GO:0043137">
    <property type="term" value="P:DNA replication, removal of RNA primer"/>
    <property type="evidence" value="ECO:0007669"/>
    <property type="project" value="TreeGrafter"/>
</dbReference>
<keyword evidence="6" id="KW-0255">Endonuclease</keyword>
<dbReference type="AlphaFoldDB" id="A0A8R2M1V3"/>
<sequence>MCGVTRLDKIRNEYVRGSLSVQDITDKMQESRLSWYGHVKRKPPDYVGNLALLHDLSGRKPRGLLPLDLRIHEAAALYEAKRGVSQLATGDGEMERMTKFADIPHPAKHIDLQFICLEDREQVDTHSTQTVRIYTDGSKIDGKVGASLSFWSNEVETKCKKLKLSSYCTVFQAELLAICRSTREIIKHPKDSFGIYSDSRSSLEAVTNNRSLHPLVVEIRRNLEECKRRNKRVELFWIKAHAGLEGNERADQLAKEAALKLKTKPDYDLCPVSCVRRQIRLGSLEVWNKRYSDGETAATTKLFFPDAIKACSIVRHVKPNGILTQVMTGHGGFSAYLNRFKCKEDPSCICEPEKPETVEHIIIEYPVFGRESGVSRNGMIVVIFFVFMQKRWASLLPTVGRPIRALRTFQKEFVDIETKFYSEVH</sequence>
<dbReference type="InterPro" id="IPR012337">
    <property type="entry name" value="RNaseH-like_sf"/>
</dbReference>
<dbReference type="PANTHER" id="PTHR10642">
    <property type="entry name" value="RIBONUCLEASE H1"/>
    <property type="match status" value="1"/>
</dbReference>
<evidence type="ECO:0000256" key="1">
    <source>
        <dbReference type="ARBA" id="ARBA00000077"/>
    </source>
</evidence>
<dbReference type="EC" id="3.1.26.4" evidence="3"/>
<dbReference type="Proteomes" id="UP000005204">
    <property type="component" value="Unassembled WGS sequence"/>
</dbReference>
<evidence type="ECO:0000256" key="5">
    <source>
        <dbReference type="ARBA" id="ARBA00022723"/>
    </source>
</evidence>
<organism evidence="9 10">
    <name type="scientific">Bombyx mori</name>
    <name type="common">Silk moth</name>
    <dbReference type="NCBI Taxonomy" id="7091"/>
    <lineage>
        <taxon>Eukaryota</taxon>
        <taxon>Metazoa</taxon>
        <taxon>Ecdysozoa</taxon>
        <taxon>Arthropoda</taxon>
        <taxon>Hexapoda</taxon>
        <taxon>Insecta</taxon>
        <taxon>Pterygota</taxon>
        <taxon>Neoptera</taxon>
        <taxon>Endopterygota</taxon>
        <taxon>Lepidoptera</taxon>
        <taxon>Glossata</taxon>
        <taxon>Ditrysia</taxon>
        <taxon>Bombycoidea</taxon>
        <taxon>Bombycidae</taxon>
        <taxon>Bombycinae</taxon>
        <taxon>Bombyx</taxon>
    </lineage>
</organism>